<dbReference type="EMBL" id="CP011112">
    <property type="protein sequence ID" value="AKU15008.1"/>
    <property type="molecule type" value="Genomic_DNA"/>
</dbReference>
<evidence type="ECO:0000313" key="3">
    <source>
        <dbReference type="Proteomes" id="UP000066480"/>
    </source>
</evidence>
<dbReference type="KEGG" id="lmoi:VV02_02580"/>
<proteinExistence type="predicted"/>
<name>A0A0K1JEI6_9MICO</name>
<protein>
    <submittedName>
        <fullName evidence="2">Uncharacterized protein</fullName>
    </submittedName>
</protein>
<keyword evidence="3" id="KW-1185">Reference proteome</keyword>
<sequence length="148" mass="15971">MKHTFATVAAVAGLVLAGTVATAPSASAQKIPVGCASPQLINSAPIMYGVGSQTWRIGTITQYWGWCNSAKRNWAHVHLYQGNEAFGLQIAIQTRDWVMHGLKTVNDGRDFTSRPTDTLSVDTRARVSGNFWNGGLATLTPVQVTPWT</sequence>
<feature type="chain" id="PRO_5039604412" evidence="1">
    <location>
        <begin position="18"/>
        <end position="148"/>
    </location>
</feature>
<evidence type="ECO:0000256" key="1">
    <source>
        <dbReference type="SAM" id="SignalP"/>
    </source>
</evidence>
<keyword evidence="1" id="KW-0732">Signal</keyword>
<feature type="signal peptide" evidence="1">
    <location>
        <begin position="1"/>
        <end position="17"/>
    </location>
</feature>
<dbReference type="OrthoDB" id="5147287at2"/>
<accession>A0A0K1JEI6</accession>
<organism evidence="2 3">
    <name type="scientific">Luteipulveratus mongoliensis</name>
    <dbReference type="NCBI Taxonomy" id="571913"/>
    <lineage>
        <taxon>Bacteria</taxon>
        <taxon>Bacillati</taxon>
        <taxon>Actinomycetota</taxon>
        <taxon>Actinomycetes</taxon>
        <taxon>Micrococcales</taxon>
        <taxon>Dermacoccaceae</taxon>
        <taxon>Luteipulveratus</taxon>
    </lineage>
</organism>
<dbReference type="Proteomes" id="UP000066480">
    <property type="component" value="Chromosome"/>
</dbReference>
<gene>
    <name evidence="2" type="ORF">VV02_02580</name>
</gene>
<dbReference type="AlphaFoldDB" id="A0A0K1JEI6"/>
<evidence type="ECO:0000313" key="2">
    <source>
        <dbReference type="EMBL" id="AKU15008.1"/>
    </source>
</evidence>
<dbReference type="RefSeq" id="WP_052589576.1">
    <property type="nucleotide sequence ID" value="NZ_CP011112.1"/>
</dbReference>
<reference evidence="2 3" key="1">
    <citation type="submission" date="2015-03" db="EMBL/GenBank/DDBJ databases">
        <title>Luteipulveratus halotolerans sp. nov., a novel actinobacterium (Dermacoccaceae) from Sarawak, Malaysia.</title>
        <authorList>
            <person name="Juboi H."/>
            <person name="Basik A."/>
            <person name="Shamsul S.S."/>
            <person name="Arnold P."/>
            <person name="Schmitt E.K."/>
            <person name="Sanglier J.-J."/>
            <person name="Yeo T."/>
        </authorList>
    </citation>
    <scope>NUCLEOTIDE SEQUENCE [LARGE SCALE GENOMIC DNA]</scope>
    <source>
        <strain evidence="2 3">MN07-A0370</strain>
    </source>
</reference>
<dbReference type="STRING" id="571913.VV02_02580"/>